<evidence type="ECO:0000256" key="5">
    <source>
        <dbReference type="ARBA" id="ARBA00022801"/>
    </source>
</evidence>
<dbReference type="PIRSF" id="PIRSF001123">
    <property type="entry name" value="PepA_GA"/>
    <property type="match status" value="1"/>
</dbReference>
<proteinExistence type="inferred from homology"/>
<keyword evidence="10" id="KW-1185">Reference proteome</keyword>
<evidence type="ECO:0000256" key="1">
    <source>
        <dbReference type="ARBA" id="ARBA00006272"/>
    </source>
</evidence>
<evidence type="ECO:0000256" key="6">
    <source>
        <dbReference type="PIRNR" id="PIRNR001123"/>
    </source>
</evidence>
<feature type="binding site" evidence="8">
    <location>
        <position position="226"/>
    </location>
    <ligand>
        <name>Zn(2+)</name>
        <dbReference type="ChEBI" id="CHEBI:29105"/>
        <label>1</label>
    </ligand>
</feature>
<evidence type="ECO:0000256" key="7">
    <source>
        <dbReference type="PIRSR" id="PIRSR001123-1"/>
    </source>
</evidence>
<organism evidence="9 10">
    <name type="scientific">Vibrio ichthyoenteri ATCC 700023</name>
    <dbReference type="NCBI Taxonomy" id="870968"/>
    <lineage>
        <taxon>Bacteria</taxon>
        <taxon>Pseudomonadati</taxon>
        <taxon>Pseudomonadota</taxon>
        <taxon>Gammaproteobacteria</taxon>
        <taxon>Vibrionales</taxon>
        <taxon>Vibrionaceae</taxon>
        <taxon>Vibrio</taxon>
    </lineage>
</organism>
<dbReference type="Gene3D" id="3.40.630.10">
    <property type="entry name" value="Zn peptidases"/>
    <property type="match status" value="1"/>
</dbReference>
<gene>
    <name evidence="9" type="ORF">VII00023_12276</name>
</gene>
<protein>
    <submittedName>
        <fullName evidence="9">Exoaminopeptidase</fullName>
    </submittedName>
</protein>
<dbReference type="OrthoDB" id="9772053at2"/>
<dbReference type="PANTHER" id="PTHR32481">
    <property type="entry name" value="AMINOPEPTIDASE"/>
    <property type="match status" value="1"/>
</dbReference>
<dbReference type="AlphaFoldDB" id="F9S6P7"/>
<dbReference type="InterPro" id="IPR008007">
    <property type="entry name" value="Peptidase_M42"/>
</dbReference>
<comment type="similarity">
    <text evidence="1 6">Belongs to the peptidase M42 family.</text>
</comment>
<accession>F9S6P7</accession>
<evidence type="ECO:0000256" key="3">
    <source>
        <dbReference type="ARBA" id="ARBA00022670"/>
    </source>
</evidence>
<sequence>MTDFSLLAQLNNAHSPSGREDEVRKVICKALAPIADEVNFDGLGSVIARLNRHATGPKVAVVAHMDEVGFLIREIRPDGLLKVFKLGGIDPAVAVNSELEIKTRSGRKYTGLVWSNKTSAELTIDDLWVDVGASSPEEVLAMGVEIGDSAVFATRHFDLNNSGNLVAKALDDRIGCWLGLELMRSLADKTLPCDFYFVATVQEEVGTKGGKTAIEQLRPDVVLVLDVATAKHLSSSSGSQRIYGNGPCLVVADKIALGHYPLLNYVSDIAKEFSIPVQRDFLAGGGTDNGPATLVGGGIAGLAITLPVRNCHSAYTQVNQNDAILCLRLLQHVITQLDETQKARLYPYDQADFLTQ</sequence>
<reference evidence="9 10" key="1">
    <citation type="journal article" date="2012" name="Int. J. Syst. Evol. Microbiol.">
        <title>Vibrio caribbeanicus sp. nov., isolated from the marine sponge Scleritoderma cyanea.</title>
        <authorList>
            <person name="Hoffmann M."/>
            <person name="Monday S.R."/>
            <person name="Allard M.W."/>
            <person name="Strain E.A."/>
            <person name="Whittaker P."/>
            <person name="Naum M."/>
            <person name="McCarthy P.J."/>
            <person name="Lopez J.V."/>
            <person name="Fischer M."/>
            <person name="Brown E.W."/>
        </authorList>
    </citation>
    <scope>NUCLEOTIDE SEQUENCE [LARGE SCALE GENOMIC DNA]</scope>
    <source>
        <strain evidence="9 10">ATCC 700023</strain>
    </source>
</reference>
<dbReference type="PANTHER" id="PTHR32481:SF0">
    <property type="entry name" value="AMINOPEPTIDASE YPDE-RELATED"/>
    <property type="match status" value="1"/>
</dbReference>
<keyword evidence="2 9" id="KW-0031">Aminopeptidase</keyword>
<feature type="binding site" evidence="8">
    <location>
        <position position="312"/>
    </location>
    <ligand>
        <name>Zn(2+)</name>
        <dbReference type="ChEBI" id="CHEBI:29105"/>
        <label>2</label>
    </ligand>
</feature>
<dbReference type="SUPFAM" id="SSF101821">
    <property type="entry name" value="Aminopeptidase/glucanase lid domain"/>
    <property type="match status" value="1"/>
</dbReference>
<dbReference type="GO" id="GO:0046872">
    <property type="term" value="F:metal ion binding"/>
    <property type="evidence" value="ECO:0007669"/>
    <property type="project" value="UniProtKB-UniRule"/>
</dbReference>
<evidence type="ECO:0000313" key="10">
    <source>
        <dbReference type="Proteomes" id="UP000004605"/>
    </source>
</evidence>
<feature type="active site" description="Proton acceptor" evidence="7">
    <location>
        <position position="203"/>
    </location>
</feature>
<dbReference type="EMBL" id="AFWF01000273">
    <property type="protein sequence ID" value="EGU32597.1"/>
    <property type="molecule type" value="Genomic_DNA"/>
</dbReference>
<feature type="binding site" evidence="8">
    <location>
        <position position="171"/>
    </location>
    <ligand>
        <name>Zn(2+)</name>
        <dbReference type="ChEBI" id="CHEBI:29105"/>
        <label>2</label>
    </ligand>
</feature>
<feature type="binding site" evidence="8">
    <location>
        <position position="171"/>
    </location>
    <ligand>
        <name>Zn(2+)</name>
        <dbReference type="ChEBI" id="CHEBI:29105"/>
        <label>1</label>
    </ligand>
</feature>
<comment type="cofactor">
    <cofactor evidence="8">
        <name>a divalent metal cation</name>
        <dbReference type="ChEBI" id="CHEBI:60240"/>
    </cofactor>
    <text evidence="8">Binds 2 divalent metal cations per subunit.</text>
</comment>
<dbReference type="GO" id="GO:0006508">
    <property type="term" value="P:proteolysis"/>
    <property type="evidence" value="ECO:0007669"/>
    <property type="project" value="UniProtKB-KW"/>
</dbReference>
<dbReference type="Proteomes" id="UP000004605">
    <property type="component" value="Unassembled WGS sequence"/>
</dbReference>
<keyword evidence="4 8" id="KW-0479">Metal-binding</keyword>
<evidence type="ECO:0000256" key="2">
    <source>
        <dbReference type="ARBA" id="ARBA00022438"/>
    </source>
</evidence>
<evidence type="ECO:0000256" key="8">
    <source>
        <dbReference type="PIRSR" id="PIRSR001123-2"/>
    </source>
</evidence>
<dbReference type="InterPro" id="IPR051464">
    <property type="entry name" value="Peptidase_M42_aminopept"/>
</dbReference>
<keyword evidence="5" id="KW-0378">Hydrolase</keyword>
<keyword evidence="3" id="KW-0645">Protease</keyword>
<comment type="caution">
    <text evidence="9">The sequence shown here is derived from an EMBL/GenBank/DDBJ whole genome shotgun (WGS) entry which is preliminary data.</text>
</comment>
<evidence type="ECO:0000313" key="9">
    <source>
        <dbReference type="EMBL" id="EGU32597.1"/>
    </source>
</evidence>
<feature type="binding site" evidence="8">
    <location>
        <position position="64"/>
    </location>
    <ligand>
        <name>Zn(2+)</name>
        <dbReference type="ChEBI" id="CHEBI:29105"/>
        <label>1</label>
    </ligand>
</feature>
<dbReference type="Gene3D" id="2.40.30.40">
    <property type="entry name" value="Peptidase M42, domain 2"/>
    <property type="match status" value="1"/>
</dbReference>
<feature type="binding site" evidence="8">
    <location>
        <position position="204"/>
    </location>
    <ligand>
        <name>Zn(2+)</name>
        <dbReference type="ChEBI" id="CHEBI:29105"/>
        <label>2</label>
    </ligand>
</feature>
<dbReference type="Pfam" id="PF05343">
    <property type="entry name" value="Peptidase_M42"/>
    <property type="match status" value="1"/>
</dbReference>
<dbReference type="SUPFAM" id="SSF53187">
    <property type="entry name" value="Zn-dependent exopeptidases"/>
    <property type="match status" value="1"/>
</dbReference>
<name>F9S6P7_9VIBR</name>
<dbReference type="InterPro" id="IPR023367">
    <property type="entry name" value="Peptidase_M42_dom2"/>
</dbReference>
<dbReference type="GO" id="GO:0004177">
    <property type="term" value="F:aminopeptidase activity"/>
    <property type="evidence" value="ECO:0007669"/>
    <property type="project" value="UniProtKB-UniRule"/>
</dbReference>
<evidence type="ECO:0000256" key="4">
    <source>
        <dbReference type="ARBA" id="ARBA00022723"/>
    </source>
</evidence>
<dbReference type="RefSeq" id="WP_006714159.1">
    <property type="nucleotide sequence ID" value="NZ_AFWF01000273.1"/>
</dbReference>